<proteinExistence type="predicted"/>
<dbReference type="EMBL" id="BARV01016988">
    <property type="protein sequence ID" value="GAI32123.1"/>
    <property type="molecule type" value="Genomic_DNA"/>
</dbReference>
<evidence type="ECO:0000313" key="4">
    <source>
        <dbReference type="EMBL" id="GAI32123.1"/>
    </source>
</evidence>
<dbReference type="InterPro" id="IPR036388">
    <property type="entry name" value="WH-like_DNA-bd_sf"/>
</dbReference>
<dbReference type="InterPro" id="IPR039420">
    <property type="entry name" value="WalR-like"/>
</dbReference>
<dbReference type="InterPro" id="IPR001789">
    <property type="entry name" value="Sig_transdc_resp-reg_receiver"/>
</dbReference>
<dbReference type="Gene3D" id="6.10.250.690">
    <property type="match status" value="1"/>
</dbReference>
<feature type="domain" description="OmpR/PhoB-type" evidence="3">
    <location>
        <begin position="39"/>
        <end position="140"/>
    </location>
</feature>
<feature type="domain" description="Response regulatory" evidence="2">
    <location>
        <begin position="1"/>
        <end position="27"/>
    </location>
</feature>
<dbReference type="AlphaFoldDB" id="X1MLE7"/>
<comment type="caution">
    <text evidence="4">The sequence shown here is derived from an EMBL/GenBank/DDBJ whole genome shotgun (WGS) entry which is preliminary data.</text>
</comment>
<dbReference type="GO" id="GO:0000156">
    <property type="term" value="F:phosphorelay response regulator activity"/>
    <property type="evidence" value="ECO:0007669"/>
    <property type="project" value="TreeGrafter"/>
</dbReference>
<dbReference type="InterPro" id="IPR016032">
    <property type="entry name" value="Sig_transdc_resp-reg_C-effctor"/>
</dbReference>
<dbReference type="SUPFAM" id="SSF46894">
    <property type="entry name" value="C-terminal effector domain of the bipartite response regulators"/>
    <property type="match status" value="1"/>
</dbReference>
<dbReference type="PANTHER" id="PTHR48111:SF50">
    <property type="entry name" value="KDP OPERON TRANSCRIPTIONAL REGULATORY PROTEIN KDPE"/>
    <property type="match status" value="1"/>
</dbReference>
<dbReference type="Pfam" id="PF00486">
    <property type="entry name" value="Trans_reg_C"/>
    <property type="match status" value="1"/>
</dbReference>
<sequence>GLDYGADDYLLKPVGNRELVARVRATLRRAELPSSADAKREITYSDGFLTVDVAERKVIVNGERVKLTPREFRLFALLVENAGRILTHKQVLEKVWGWEYTDDLDYVRIYISHLRQKIEPDPVLPRYIITEPGVGYYFQKAS</sequence>
<dbReference type="GO" id="GO:0006355">
    <property type="term" value="P:regulation of DNA-templated transcription"/>
    <property type="evidence" value="ECO:0007669"/>
    <property type="project" value="InterPro"/>
</dbReference>
<dbReference type="InterPro" id="IPR001867">
    <property type="entry name" value="OmpR/PhoB-type_DNA-bd"/>
</dbReference>
<evidence type="ECO:0000259" key="2">
    <source>
        <dbReference type="PROSITE" id="PS50110"/>
    </source>
</evidence>
<organism evidence="4">
    <name type="scientific">marine sediment metagenome</name>
    <dbReference type="NCBI Taxonomy" id="412755"/>
    <lineage>
        <taxon>unclassified sequences</taxon>
        <taxon>metagenomes</taxon>
        <taxon>ecological metagenomes</taxon>
    </lineage>
</organism>
<dbReference type="SUPFAM" id="SSF52172">
    <property type="entry name" value="CheY-like"/>
    <property type="match status" value="1"/>
</dbReference>
<dbReference type="InterPro" id="IPR011006">
    <property type="entry name" value="CheY-like_superfamily"/>
</dbReference>
<accession>X1MLE7</accession>
<dbReference type="CDD" id="cd00383">
    <property type="entry name" value="trans_reg_C"/>
    <property type="match status" value="1"/>
</dbReference>
<dbReference type="PROSITE" id="PS50110">
    <property type="entry name" value="RESPONSE_REGULATORY"/>
    <property type="match status" value="1"/>
</dbReference>
<evidence type="ECO:0000256" key="1">
    <source>
        <dbReference type="ARBA" id="ARBA00023125"/>
    </source>
</evidence>
<evidence type="ECO:0000259" key="3">
    <source>
        <dbReference type="PROSITE" id="PS51755"/>
    </source>
</evidence>
<dbReference type="SMART" id="SM00862">
    <property type="entry name" value="Trans_reg_C"/>
    <property type="match status" value="1"/>
</dbReference>
<reference evidence="4" key="1">
    <citation type="journal article" date="2014" name="Front. Microbiol.">
        <title>High frequency of phylogenetically diverse reductive dehalogenase-homologous genes in deep subseafloor sedimentary metagenomes.</title>
        <authorList>
            <person name="Kawai M."/>
            <person name="Futagami T."/>
            <person name="Toyoda A."/>
            <person name="Takaki Y."/>
            <person name="Nishi S."/>
            <person name="Hori S."/>
            <person name="Arai W."/>
            <person name="Tsubouchi T."/>
            <person name="Morono Y."/>
            <person name="Uchiyama I."/>
            <person name="Ito T."/>
            <person name="Fujiyama A."/>
            <person name="Inagaki F."/>
            <person name="Takami H."/>
        </authorList>
    </citation>
    <scope>NUCLEOTIDE SEQUENCE</scope>
    <source>
        <strain evidence="4">Expedition CK06-06</strain>
    </source>
</reference>
<dbReference type="Gene3D" id="1.10.10.10">
    <property type="entry name" value="Winged helix-like DNA-binding domain superfamily/Winged helix DNA-binding domain"/>
    <property type="match status" value="1"/>
</dbReference>
<name>X1MLE7_9ZZZZ</name>
<dbReference type="GO" id="GO:0000976">
    <property type="term" value="F:transcription cis-regulatory region binding"/>
    <property type="evidence" value="ECO:0007669"/>
    <property type="project" value="TreeGrafter"/>
</dbReference>
<feature type="non-terminal residue" evidence="4">
    <location>
        <position position="1"/>
    </location>
</feature>
<keyword evidence="1" id="KW-0238">DNA-binding</keyword>
<dbReference type="GO" id="GO:0005829">
    <property type="term" value="C:cytosol"/>
    <property type="evidence" value="ECO:0007669"/>
    <property type="project" value="TreeGrafter"/>
</dbReference>
<dbReference type="PANTHER" id="PTHR48111">
    <property type="entry name" value="REGULATOR OF RPOS"/>
    <property type="match status" value="1"/>
</dbReference>
<evidence type="ECO:0008006" key="5">
    <source>
        <dbReference type="Google" id="ProtNLM"/>
    </source>
</evidence>
<gene>
    <name evidence="4" type="ORF">S06H3_29035</name>
</gene>
<protein>
    <recommendedName>
        <fullName evidence="5">OmpR/PhoB-type domain-containing protein</fullName>
    </recommendedName>
</protein>
<dbReference type="GO" id="GO:0032993">
    <property type="term" value="C:protein-DNA complex"/>
    <property type="evidence" value="ECO:0007669"/>
    <property type="project" value="TreeGrafter"/>
</dbReference>
<dbReference type="PROSITE" id="PS51755">
    <property type="entry name" value="OMPR_PHOB"/>
    <property type="match status" value="1"/>
</dbReference>